<evidence type="ECO:0000313" key="2">
    <source>
        <dbReference type="Proteomes" id="UP000236291"/>
    </source>
</evidence>
<protein>
    <submittedName>
        <fullName evidence="1">Uncharacterized protein</fullName>
    </submittedName>
</protein>
<comment type="caution">
    <text evidence="1">The sequence shown here is derived from an EMBL/GenBank/DDBJ whole genome shotgun (WGS) entry which is preliminary data.</text>
</comment>
<gene>
    <name evidence="1" type="ORF">L195_g009212</name>
</gene>
<reference evidence="1 2" key="1">
    <citation type="journal article" date="2014" name="Am. J. Bot.">
        <title>Genome assembly and annotation for red clover (Trifolium pratense; Fabaceae).</title>
        <authorList>
            <person name="Istvanek J."/>
            <person name="Jaros M."/>
            <person name="Krenek A."/>
            <person name="Repkova J."/>
        </authorList>
    </citation>
    <scope>NUCLEOTIDE SEQUENCE [LARGE SCALE GENOMIC DNA]</scope>
    <source>
        <strain evidence="2">cv. Tatra</strain>
        <tissue evidence="1">Young leaves</tissue>
    </source>
</reference>
<name>A0A2K3PBA7_TRIPR</name>
<dbReference type="EMBL" id="ASHM01005388">
    <property type="protein sequence ID" value="PNY12579.1"/>
    <property type="molecule type" value="Genomic_DNA"/>
</dbReference>
<reference evidence="1 2" key="2">
    <citation type="journal article" date="2017" name="Front. Plant Sci.">
        <title>Gene Classification and Mining of Molecular Markers Useful in Red Clover (Trifolium pratense) Breeding.</title>
        <authorList>
            <person name="Istvanek J."/>
            <person name="Dluhosova J."/>
            <person name="Dluhos P."/>
            <person name="Patkova L."/>
            <person name="Nedelnik J."/>
            <person name="Repkova J."/>
        </authorList>
    </citation>
    <scope>NUCLEOTIDE SEQUENCE [LARGE SCALE GENOMIC DNA]</scope>
    <source>
        <strain evidence="2">cv. Tatra</strain>
        <tissue evidence="1">Young leaves</tissue>
    </source>
</reference>
<sequence>MQNMSTVFWNNSFAFPEMKYFGRRRGDNLCMPMEPEAGRGSHVNLCFRNNIMKHSRKMKNSGQIWLDECLLLLLLCPMEHKNLQLSVVGCAFIWWICAMKVVAEIIKDVFLLLCTGLRGYDCTVAIQKMQ</sequence>
<proteinExistence type="predicted"/>
<evidence type="ECO:0000313" key="1">
    <source>
        <dbReference type="EMBL" id="PNY12579.1"/>
    </source>
</evidence>
<dbReference type="Proteomes" id="UP000236291">
    <property type="component" value="Unassembled WGS sequence"/>
</dbReference>
<organism evidence="1 2">
    <name type="scientific">Trifolium pratense</name>
    <name type="common">Red clover</name>
    <dbReference type="NCBI Taxonomy" id="57577"/>
    <lineage>
        <taxon>Eukaryota</taxon>
        <taxon>Viridiplantae</taxon>
        <taxon>Streptophyta</taxon>
        <taxon>Embryophyta</taxon>
        <taxon>Tracheophyta</taxon>
        <taxon>Spermatophyta</taxon>
        <taxon>Magnoliopsida</taxon>
        <taxon>eudicotyledons</taxon>
        <taxon>Gunneridae</taxon>
        <taxon>Pentapetalae</taxon>
        <taxon>rosids</taxon>
        <taxon>fabids</taxon>
        <taxon>Fabales</taxon>
        <taxon>Fabaceae</taxon>
        <taxon>Papilionoideae</taxon>
        <taxon>50 kb inversion clade</taxon>
        <taxon>NPAAA clade</taxon>
        <taxon>Hologalegina</taxon>
        <taxon>IRL clade</taxon>
        <taxon>Trifolieae</taxon>
        <taxon>Trifolium</taxon>
    </lineage>
</organism>
<dbReference type="AlphaFoldDB" id="A0A2K3PBA7"/>
<accession>A0A2K3PBA7</accession>